<organism evidence="4 5">
    <name type="scientific">Planctomicrobium piriforme</name>
    <dbReference type="NCBI Taxonomy" id="1576369"/>
    <lineage>
        <taxon>Bacteria</taxon>
        <taxon>Pseudomonadati</taxon>
        <taxon>Planctomycetota</taxon>
        <taxon>Planctomycetia</taxon>
        <taxon>Planctomycetales</taxon>
        <taxon>Planctomycetaceae</taxon>
        <taxon>Planctomicrobium</taxon>
    </lineage>
</organism>
<dbReference type="STRING" id="1576369.SAMN05421753_10215"/>
<dbReference type="InterPro" id="IPR029062">
    <property type="entry name" value="Class_I_gatase-like"/>
</dbReference>
<keyword evidence="5" id="KW-1185">Reference proteome</keyword>
<feature type="compositionally biased region" description="Basic and acidic residues" evidence="1">
    <location>
        <begin position="1061"/>
        <end position="1071"/>
    </location>
</feature>
<keyword evidence="2" id="KW-0472">Membrane</keyword>
<dbReference type="AlphaFoldDB" id="A0A1I3BZQ3"/>
<dbReference type="InterPro" id="IPR036465">
    <property type="entry name" value="vWFA_dom_sf"/>
</dbReference>
<dbReference type="OrthoDB" id="9781333at2"/>
<dbReference type="SUPFAM" id="SSF52317">
    <property type="entry name" value="Class I glutamine amidotransferase-like"/>
    <property type="match status" value="1"/>
</dbReference>
<evidence type="ECO:0000313" key="4">
    <source>
        <dbReference type="EMBL" id="SFH67673.1"/>
    </source>
</evidence>
<dbReference type="Pfam" id="PF13519">
    <property type="entry name" value="VWA_2"/>
    <property type="match status" value="1"/>
</dbReference>
<feature type="compositionally biased region" description="Pro residues" evidence="1">
    <location>
        <begin position="1019"/>
        <end position="1046"/>
    </location>
</feature>
<reference evidence="5" key="1">
    <citation type="submission" date="2016-10" db="EMBL/GenBank/DDBJ databases">
        <authorList>
            <person name="Varghese N."/>
            <person name="Submissions S."/>
        </authorList>
    </citation>
    <scope>NUCLEOTIDE SEQUENCE [LARGE SCALE GENOMIC DNA]</scope>
    <source>
        <strain evidence="5">DSM 26348</strain>
    </source>
</reference>
<dbReference type="PANTHER" id="PTHR37947:SF2">
    <property type="entry name" value="VON WILLEBRAND FACTOR TYPE A"/>
    <property type="match status" value="1"/>
</dbReference>
<feature type="transmembrane region" description="Helical" evidence="2">
    <location>
        <begin position="21"/>
        <end position="41"/>
    </location>
</feature>
<evidence type="ECO:0000259" key="3">
    <source>
        <dbReference type="PROSITE" id="PS50234"/>
    </source>
</evidence>
<dbReference type="PROSITE" id="PS50234">
    <property type="entry name" value="VWFA"/>
    <property type="match status" value="1"/>
</dbReference>
<keyword evidence="2" id="KW-0812">Transmembrane</keyword>
<dbReference type="PANTHER" id="PTHR37947">
    <property type="entry name" value="BLL2462 PROTEIN"/>
    <property type="match status" value="1"/>
</dbReference>
<evidence type="ECO:0000256" key="2">
    <source>
        <dbReference type="SAM" id="Phobius"/>
    </source>
</evidence>
<dbReference type="SMART" id="SM00327">
    <property type="entry name" value="VWA"/>
    <property type="match status" value="2"/>
</dbReference>
<feature type="transmembrane region" description="Helical" evidence="2">
    <location>
        <begin position="53"/>
        <end position="70"/>
    </location>
</feature>
<accession>A0A1I3BZQ3</accession>
<dbReference type="SUPFAM" id="SSF53300">
    <property type="entry name" value="vWA-like"/>
    <property type="match status" value="2"/>
</dbReference>
<feature type="domain" description="VWFA" evidence="3">
    <location>
        <begin position="177"/>
        <end position="321"/>
    </location>
</feature>
<sequence length="1071" mass="118652">MKLLHQLRRFVRRIVPPPRTPVRWSDALPLLVFAVLYGLVIWRLVSPKTVEPARWAVLALGIFGLSIPFIRTFQQRHKVWTYWLSWFIQLTALSLLLCTDLLLARFGIPVGGVVFTEPWQFGWIAAAVWVWWMALQGWSGLNRRRNLQSMFVRLCLLGVFVMLMAQPRAVRTNDSLAVVYAIDMSASIHPDQLSQAQAFVTRTVSQKPEGDEAGLVVFGSSAAVELPPEKSFPIDENAPEGTLYFNARIDRDATNLEQALSLGAAILPEDLRGRIVLISDGSETTGNLKSVLDQLRSRGISVDVLPVTYSYENEIWIERLELPQSVKIGEPYEASVVISAMKPGKAKLVLEENGQPVREEPFEVELQAGKNRIDIPIFLRSPGYYEYSATLLPEAGTDGRTENNKGVGYVYVEGEGKVLIVADPLRTDDRDFERLQQAIVEGERSVEVIDSYKFPRDPLSLLPYDCIVFANVPQDAFDAVQLNAVRDAIYSQGTGFLMIGGANSYGPGGYHRTVIEEALPVSMDISQKKVLPKGALAIILHTCEFPEGNTWAKRITKQAIKVLGSEDEVGVIAYGSNEYWVFELTPAGEYESLVPKINGASIGDMPAFGPTMQMALTALQKSDAASKHLIIISDGDPQAPPPQLIGQFVQGMISISTVAIFPHGGQEIGLLRTIANATGGRYYFPADPNELPSIFIKEAKTLKRSMIQEFEIQPQQGYPSVVMEGITSLPPLFGFVLTSLKENALAENVLFTADEKAEGDKDPVLAIWRYGLGTTAAFTSSLSNQWARDWVDWAQYRAFVKQLFTRISRVRKAGHLRMWTYDASGEGHVLVEDFAPQEQFLDVVAQVTGPGGLNTTIPLKQVGPRRYQGTFPANDKGRFQVTAIGKSGDREDRVYGGFIISYSPEYLKFTSNWNNLRLIKDATGGEELTTQSTAADIFNRRVAKQSSKPIFDWFLIALACLIPLDVAMRRVQLDWTVIGEWLGFGKKAATTQTMGSLLARKEKVGEQLRGERETRPLAPTKPAPYQLPPKTTAPPPPPKAPPPAAPPAAADESTMGRLLRQKREREQGSDQ</sequence>
<evidence type="ECO:0000256" key="1">
    <source>
        <dbReference type="SAM" id="MobiDB-lite"/>
    </source>
</evidence>
<dbReference type="Pfam" id="PF00092">
    <property type="entry name" value="VWA"/>
    <property type="match status" value="1"/>
</dbReference>
<feature type="transmembrane region" description="Helical" evidence="2">
    <location>
        <begin position="82"/>
        <end position="108"/>
    </location>
</feature>
<dbReference type="RefSeq" id="WP_092047725.1">
    <property type="nucleotide sequence ID" value="NZ_FOQD01000002.1"/>
</dbReference>
<dbReference type="Gene3D" id="3.40.50.880">
    <property type="match status" value="2"/>
</dbReference>
<dbReference type="EMBL" id="FOQD01000002">
    <property type="protein sequence ID" value="SFH67673.1"/>
    <property type="molecule type" value="Genomic_DNA"/>
</dbReference>
<feature type="transmembrane region" description="Helical" evidence="2">
    <location>
        <begin position="120"/>
        <end position="138"/>
    </location>
</feature>
<protein>
    <submittedName>
        <fullName evidence="4">von Willebrand factor type A domain-containing protein</fullName>
    </submittedName>
</protein>
<dbReference type="CDD" id="cd00198">
    <property type="entry name" value="vWFA"/>
    <property type="match status" value="1"/>
</dbReference>
<dbReference type="Proteomes" id="UP000199518">
    <property type="component" value="Unassembled WGS sequence"/>
</dbReference>
<keyword evidence="2" id="KW-1133">Transmembrane helix</keyword>
<feature type="compositionally biased region" description="Basic and acidic residues" evidence="1">
    <location>
        <begin position="1001"/>
        <end position="1015"/>
    </location>
</feature>
<name>A0A1I3BZQ3_9PLAN</name>
<evidence type="ECO:0000313" key="5">
    <source>
        <dbReference type="Proteomes" id="UP000199518"/>
    </source>
</evidence>
<dbReference type="Gene3D" id="3.40.50.410">
    <property type="entry name" value="von Willebrand factor, type A domain"/>
    <property type="match status" value="2"/>
</dbReference>
<proteinExistence type="predicted"/>
<dbReference type="InterPro" id="IPR002035">
    <property type="entry name" value="VWF_A"/>
</dbReference>
<feature type="region of interest" description="Disordered" evidence="1">
    <location>
        <begin position="1001"/>
        <end position="1071"/>
    </location>
</feature>
<feature type="transmembrane region" description="Helical" evidence="2">
    <location>
        <begin position="150"/>
        <end position="167"/>
    </location>
</feature>
<gene>
    <name evidence="4" type="ORF">SAMN05421753_10215</name>
</gene>